<dbReference type="Proteomes" id="UP000576225">
    <property type="component" value="Unassembled WGS sequence"/>
</dbReference>
<name>A0A848AYV2_9BACT</name>
<dbReference type="EMBL" id="JABAEW010000026">
    <property type="protein sequence ID" value="NMD87563.1"/>
    <property type="molecule type" value="Genomic_DNA"/>
</dbReference>
<dbReference type="AlphaFoldDB" id="A0A848AYV2"/>
<protein>
    <submittedName>
        <fullName evidence="1">Uncharacterized protein</fullName>
    </submittedName>
</protein>
<dbReference type="RefSeq" id="WP_168962954.1">
    <property type="nucleotide sequence ID" value="NZ_CAJKCJ010000027.1"/>
</dbReference>
<comment type="caution">
    <text evidence="1">The sequence shown here is derived from an EMBL/GenBank/DDBJ whole genome shotgun (WGS) entry which is preliminary data.</text>
</comment>
<reference evidence="1 2" key="1">
    <citation type="submission" date="2020-04" db="EMBL/GenBank/DDBJ databases">
        <authorList>
            <person name="Hitch T.C.A."/>
            <person name="Wylensek D."/>
            <person name="Clavel T."/>
        </authorList>
    </citation>
    <scope>NUCLEOTIDE SEQUENCE [LARGE SCALE GENOMIC DNA]</scope>
    <source>
        <strain evidence="1 2">COR2-253-APC-1A</strain>
    </source>
</reference>
<sequence>MENEVKNALSVSGIRPASAESTMVIYGAGNGGKSALSGEKCGIIGCRHCFFVLL</sequence>
<organism evidence="1 2">
    <name type="scientific">Victivallis vadensis</name>
    <dbReference type="NCBI Taxonomy" id="172901"/>
    <lineage>
        <taxon>Bacteria</taxon>
        <taxon>Pseudomonadati</taxon>
        <taxon>Lentisphaerota</taxon>
        <taxon>Lentisphaeria</taxon>
        <taxon>Victivallales</taxon>
        <taxon>Victivallaceae</taxon>
        <taxon>Victivallis</taxon>
    </lineage>
</organism>
<proteinExistence type="predicted"/>
<accession>A0A848AYV2</accession>
<gene>
    <name evidence="1" type="ORF">HF882_13300</name>
</gene>
<evidence type="ECO:0000313" key="2">
    <source>
        <dbReference type="Proteomes" id="UP000576225"/>
    </source>
</evidence>
<evidence type="ECO:0000313" key="1">
    <source>
        <dbReference type="EMBL" id="NMD87563.1"/>
    </source>
</evidence>